<reference evidence="1 2" key="1">
    <citation type="submission" date="2024-02" db="EMBL/GenBank/DDBJ databases">
        <title>Discinaceae phylogenomics.</title>
        <authorList>
            <person name="Dirks A.C."/>
            <person name="James T.Y."/>
        </authorList>
    </citation>
    <scope>NUCLEOTIDE SEQUENCE [LARGE SCALE GENOMIC DNA]</scope>
    <source>
        <strain evidence="1 2">ACD0624</strain>
    </source>
</reference>
<organism evidence="1 2">
    <name type="scientific">Discina gigas</name>
    <dbReference type="NCBI Taxonomy" id="1032678"/>
    <lineage>
        <taxon>Eukaryota</taxon>
        <taxon>Fungi</taxon>
        <taxon>Dikarya</taxon>
        <taxon>Ascomycota</taxon>
        <taxon>Pezizomycotina</taxon>
        <taxon>Pezizomycetes</taxon>
        <taxon>Pezizales</taxon>
        <taxon>Discinaceae</taxon>
        <taxon>Discina</taxon>
    </lineage>
</organism>
<proteinExistence type="predicted"/>
<dbReference type="Proteomes" id="UP001447188">
    <property type="component" value="Unassembled WGS sequence"/>
</dbReference>
<evidence type="ECO:0000313" key="2">
    <source>
        <dbReference type="Proteomes" id="UP001447188"/>
    </source>
</evidence>
<evidence type="ECO:0000313" key="1">
    <source>
        <dbReference type="EMBL" id="KAL0632038.1"/>
    </source>
</evidence>
<comment type="caution">
    <text evidence="1">The sequence shown here is derived from an EMBL/GenBank/DDBJ whole genome shotgun (WGS) entry which is preliminary data.</text>
</comment>
<name>A0ABR3G7V3_9PEZI</name>
<evidence type="ECO:0008006" key="3">
    <source>
        <dbReference type="Google" id="ProtNLM"/>
    </source>
</evidence>
<sequence length="213" mass="23462">MSNTQAPVTEIVWFPVKVGKQPTEGQENMFGIDAGPGFLGGRFGWQLENRNVFHWVMNWSSYNAHQVMTLTPVYMPFVGEILKWCSAVPAVVHYASKPYPPTGVFTSPVTEVIRLSVKISQDEWPVLYEKFEGGLRDAPGYRAHSGGWAVETEGDFVVAIGWESVEASAEWAKTDAGVMSLGYLVGGGNINQLFHLQATGDVASPAHRTRQML</sequence>
<gene>
    <name evidence="1" type="ORF">Q9L58_009094</name>
</gene>
<protein>
    <recommendedName>
        <fullName evidence="3">ABM domain-containing protein</fullName>
    </recommendedName>
</protein>
<dbReference type="Gene3D" id="3.30.70.100">
    <property type="match status" value="2"/>
</dbReference>
<accession>A0ABR3G7V3</accession>
<dbReference type="EMBL" id="JBBBZM010000192">
    <property type="protein sequence ID" value="KAL0632038.1"/>
    <property type="molecule type" value="Genomic_DNA"/>
</dbReference>
<keyword evidence="2" id="KW-1185">Reference proteome</keyword>